<accession>A0A9W4UMY3</accession>
<feature type="transmembrane region" description="Helical" evidence="7">
    <location>
        <begin position="297"/>
        <end position="322"/>
    </location>
</feature>
<feature type="transmembrane region" description="Helical" evidence="7">
    <location>
        <begin position="262"/>
        <end position="285"/>
    </location>
</feature>
<dbReference type="AlphaFoldDB" id="A0A9W4UMY3"/>
<dbReference type="Pfam" id="PF20684">
    <property type="entry name" value="Fung_rhodopsin"/>
    <property type="match status" value="1"/>
</dbReference>
<evidence type="ECO:0000313" key="10">
    <source>
        <dbReference type="EMBL" id="CAI6337607.1"/>
    </source>
</evidence>
<feature type="transmembrane region" description="Helical" evidence="7">
    <location>
        <begin position="103"/>
        <end position="124"/>
    </location>
</feature>
<dbReference type="GO" id="GO:0016020">
    <property type="term" value="C:membrane"/>
    <property type="evidence" value="ECO:0007669"/>
    <property type="project" value="UniProtKB-SubCell"/>
</dbReference>
<protein>
    <recommendedName>
        <fullName evidence="9">Rhodopsin domain-containing protein</fullName>
    </recommendedName>
</protein>
<evidence type="ECO:0000259" key="9">
    <source>
        <dbReference type="Pfam" id="PF20684"/>
    </source>
</evidence>
<dbReference type="OrthoDB" id="2496787at2759"/>
<feature type="signal peptide" evidence="8">
    <location>
        <begin position="1"/>
        <end position="23"/>
    </location>
</feature>
<dbReference type="InterPro" id="IPR049326">
    <property type="entry name" value="Rhodopsin_dom_fungi"/>
</dbReference>
<keyword evidence="4 7" id="KW-0472">Membrane</keyword>
<evidence type="ECO:0000256" key="5">
    <source>
        <dbReference type="ARBA" id="ARBA00038359"/>
    </source>
</evidence>
<keyword evidence="8" id="KW-0732">Signal</keyword>
<evidence type="ECO:0000256" key="3">
    <source>
        <dbReference type="ARBA" id="ARBA00022989"/>
    </source>
</evidence>
<keyword evidence="3 7" id="KW-1133">Transmembrane helix</keyword>
<feature type="transmembrane region" description="Helical" evidence="7">
    <location>
        <begin position="136"/>
        <end position="159"/>
    </location>
</feature>
<evidence type="ECO:0000256" key="8">
    <source>
        <dbReference type="SAM" id="SignalP"/>
    </source>
</evidence>
<proteinExistence type="inferred from homology"/>
<feature type="region of interest" description="Disordered" evidence="6">
    <location>
        <begin position="370"/>
        <end position="391"/>
    </location>
</feature>
<name>A0A9W4UMY3_9PLEO</name>
<evidence type="ECO:0000256" key="7">
    <source>
        <dbReference type="SAM" id="Phobius"/>
    </source>
</evidence>
<organism evidence="10 11">
    <name type="scientific">Periconia digitata</name>
    <dbReference type="NCBI Taxonomy" id="1303443"/>
    <lineage>
        <taxon>Eukaryota</taxon>
        <taxon>Fungi</taxon>
        <taxon>Dikarya</taxon>
        <taxon>Ascomycota</taxon>
        <taxon>Pezizomycotina</taxon>
        <taxon>Dothideomycetes</taxon>
        <taxon>Pleosporomycetidae</taxon>
        <taxon>Pleosporales</taxon>
        <taxon>Massarineae</taxon>
        <taxon>Periconiaceae</taxon>
        <taxon>Periconia</taxon>
    </lineage>
</organism>
<sequence length="436" mass="49194">MKWFDTLLLAIWLVPFWSTLVHAQAAGLELLPTCLLQCADSTPQIAKCMAKLDVCGEECRIAIQDPVMQMCLATACTRSEILTALDAQSVICEDPVRDKSKTYRIFIITFFGVAIAAIFFRYLTHFTVGRSNWLDHTIMAFIVLLDVGFITVCITMSYIGLGRDMWKVDQDDITPTLLYFWFGQMAYVLLIGLIKISVLRFFLHIFPNRGFRWIVWICIVFTVAFSLAFAFLASFGCAPVSFAWTQWDGIHEGKCMNVNMFAYIHAGVGIALDLFSLALPVTQIWNLQLSMRKKIGVLMMFGVGAFVTVVSILRLKALVHFANTQNITWDYVEASLWSNIEVQVGIICACMPAIRLGLVRLFPKIRGSSREASNQSSRRRANFPSISPPIQERSRNDISVKTSVRVTIAKKPSVSTEGSFVKLVDIERYPRSMDRI</sequence>
<feature type="transmembrane region" description="Helical" evidence="7">
    <location>
        <begin position="179"/>
        <end position="202"/>
    </location>
</feature>
<keyword evidence="2 7" id="KW-0812">Transmembrane</keyword>
<feature type="transmembrane region" description="Helical" evidence="7">
    <location>
        <begin position="342"/>
        <end position="362"/>
    </location>
</feature>
<comment type="caution">
    <text evidence="10">The sequence shown here is derived from an EMBL/GenBank/DDBJ whole genome shotgun (WGS) entry which is preliminary data.</text>
</comment>
<evidence type="ECO:0000256" key="2">
    <source>
        <dbReference type="ARBA" id="ARBA00022692"/>
    </source>
</evidence>
<gene>
    <name evidence="10" type="ORF">PDIGIT_LOCUS10720</name>
</gene>
<comment type="similarity">
    <text evidence="5">Belongs to the SAT4 family.</text>
</comment>
<dbReference type="InterPro" id="IPR052337">
    <property type="entry name" value="SAT4-like"/>
</dbReference>
<feature type="transmembrane region" description="Helical" evidence="7">
    <location>
        <begin position="214"/>
        <end position="242"/>
    </location>
</feature>
<evidence type="ECO:0000313" key="11">
    <source>
        <dbReference type="Proteomes" id="UP001152607"/>
    </source>
</evidence>
<dbReference type="Proteomes" id="UP001152607">
    <property type="component" value="Unassembled WGS sequence"/>
</dbReference>
<dbReference type="EMBL" id="CAOQHR010000007">
    <property type="protein sequence ID" value="CAI6337607.1"/>
    <property type="molecule type" value="Genomic_DNA"/>
</dbReference>
<evidence type="ECO:0000256" key="1">
    <source>
        <dbReference type="ARBA" id="ARBA00004141"/>
    </source>
</evidence>
<reference evidence="10" key="1">
    <citation type="submission" date="2023-01" db="EMBL/GenBank/DDBJ databases">
        <authorList>
            <person name="Van Ghelder C."/>
            <person name="Rancurel C."/>
        </authorList>
    </citation>
    <scope>NUCLEOTIDE SEQUENCE</scope>
    <source>
        <strain evidence="10">CNCM I-4278</strain>
    </source>
</reference>
<dbReference type="PANTHER" id="PTHR33048">
    <property type="entry name" value="PTH11-LIKE INTEGRAL MEMBRANE PROTEIN (AFU_ORTHOLOGUE AFUA_5G11245)"/>
    <property type="match status" value="1"/>
</dbReference>
<evidence type="ECO:0000256" key="4">
    <source>
        <dbReference type="ARBA" id="ARBA00023136"/>
    </source>
</evidence>
<feature type="domain" description="Rhodopsin" evidence="9">
    <location>
        <begin position="121"/>
        <end position="356"/>
    </location>
</feature>
<evidence type="ECO:0000256" key="6">
    <source>
        <dbReference type="SAM" id="MobiDB-lite"/>
    </source>
</evidence>
<comment type="subcellular location">
    <subcellularLocation>
        <location evidence="1">Membrane</location>
        <topology evidence="1">Multi-pass membrane protein</topology>
    </subcellularLocation>
</comment>
<keyword evidence="11" id="KW-1185">Reference proteome</keyword>
<feature type="chain" id="PRO_5040924602" description="Rhodopsin domain-containing protein" evidence="8">
    <location>
        <begin position="24"/>
        <end position="436"/>
    </location>
</feature>
<dbReference type="PANTHER" id="PTHR33048:SF47">
    <property type="entry name" value="INTEGRAL MEMBRANE PROTEIN-RELATED"/>
    <property type="match status" value="1"/>
</dbReference>